<evidence type="ECO:0000313" key="2">
    <source>
        <dbReference type="Proteomes" id="UP001165064"/>
    </source>
</evidence>
<protein>
    <submittedName>
        <fullName evidence="1">Unnamed protein product</fullName>
    </submittedName>
</protein>
<evidence type="ECO:0000313" key="1">
    <source>
        <dbReference type="EMBL" id="GME99880.1"/>
    </source>
</evidence>
<organism evidence="1 2">
    <name type="scientific">Ambrosiozyma monospora</name>
    <name type="common">Yeast</name>
    <name type="synonym">Endomycopsis monosporus</name>
    <dbReference type="NCBI Taxonomy" id="43982"/>
    <lineage>
        <taxon>Eukaryota</taxon>
        <taxon>Fungi</taxon>
        <taxon>Dikarya</taxon>
        <taxon>Ascomycota</taxon>
        <taxon>Saccharomycotina</taxon>
        <taxon>Pichiomycetes</taxon>
        <taxon>Pichiales</taxon>
        <taxon>Pichiaceae</taxon>
        <taxon>Ambrosiozyma</taxon>
    </lineage>
</organism>
<keyword evidence="2" id="KW-1185">Reference proteome</keyword>
<dbReference type="Proteomes" id="UP001165064">
    <property type="component" value="Unassembled WGS sequence"/>
</dbReference>
<reference evidence="1" key="1">
    <citation type="submission" date="2023-04" db="EMBL/GenBank/DDBJ databases">
        <title>Ambrosiozyma monospora NBRC 10751.</title>
        <authorList>
            <person name="Ichikawa N."/>
            <person name="Sato H."/>
            <person name="Tonouchi N."/>
        </authorList>
    </citation>
    <scope>NUCLEOTIDE SEQUENCE</scope>
    <source>
        <strain evidence="1">NBRC 10751</strain>
    </source>
</reference>
<sequence length="289" mass="33233">MTPIIDPEEYGKPGMFYCEVRFQYLKLDNLEQGFTIKKKLIGLMYAEIQKDPIGPKATYANVTNKDASEQGFTCLNLDQKREEMRQGSLRCFPPSVSERVAFTENNKCWGVHPHGGSDIRKTLTCDIQMEELQSGEGRCSTILKLSWEDYVNIFEPLGFQTKSKKSANVVVKPYSPIDAMTYYSYDRIKEYNVTHKGNRINTPELFQHKYCCIELRCGLLIEGMFLALRYLPFLDNDNDVSIYDQSGVLEKLDGVGLCMINVILRIWVLMEMERLTFMGLAMPLLNHLL</sequence>
<dbReference type="EMBL" id="BSXS01011178">
    <property type="protein sequence ID" value="GME99880.1"/>
    <property type="molecule type" value="Genomic_DNA"/>
</dbReference>
<comment type="caution">
    <text evidence="1">The sequence shown here is derived from an EMBL/GenBank/DDBJ whole genome shotgun (WGS) entry which is preliminary data.</text>
</comment>
<gene>
    <name evidence="1" type="ORF">Amon02_001085400</name>
</gene>
<proteinExistence type="predicted"/>
<accession>A0ACB5U1Q9</accession>
<name>A0ACB5U1Q9_AMBMO</name>